<dbReference type="Pfam" id="PF21948">
    <property type="entry name" value="LplA-B_cat"/>
    <property type="match status" value="1"/>
</dbReference>
<dbReference type="InterPro" id="IPR019491">
    <property type="entry name" value="Lipoate_protein_ligase_C"/>
</dbReference>
<dbReference type="GO" id="GO:0016979">
    <property type="term" value="F:lipoate-protein ligase activity"/>
    <property type="evidence" value="ECO:0007669"/>
    <property type="project" value="UniProtKB-EC"/>
</dbReference>
<dbReference type="PANTHER" id="PTHR12561:SF3">
    <property type="entry name" value="LIPOYLTRANSFERASE 1, MITOCHONDRIAL"/>
    <property type="match status" value="1"/>
</dbReference>
<comment type="pathway">
    <text evidence="2">Protein modification; protein lipoylation via exogenous pathway; protein N(6)-(lipoyl)lysine from lipoate: step 1/2.</text>
</comment>
<dbReference type="RefSeq" id="WP_349227160.1">
    <property type="nucleotide sequence ID" value="NZ_JBBNOP010000002.1"/>
</dbReference>
<evidence type="ECO:0000256" key="4">
    <source>
        <dbReference type="ARBA" id="ARBA00022598"/>
    </source>
</evidence>
<name>A0ABV1JB02_9ACTN</name>
<accession>A0ABV1JB02</accession>
<dbReference type="Pfam" id="PF10437">
    <property type="entry name" value="Lip_prot_lig_C"/>
    <property type="match status" value="1"/>
</dbReference>
<reference evidence="10 11" key="1">
    <citation type="submission" date="2024-04" db="EMBL/GenBank/DDBJ databases">
        <title>Human intestinal bacterial collection.</title>
        <authorList>
            <person name="Pauvert C."/>
            <person name="Hitch T.C.A."/>
            <person name="Clavel T."/>
        </authorList>
    </citation>
    <scope>NUCLEOTIDE SEQUENCE [LARGE SCALE GENOMIC DNA]</scope>
    <source>
        <strain evidence="10 11">CLA-KB-H42</strain>
    </source>
</reference>
<dbReference type="NCBIfam" id="TIGR00545">
    <property type="entry name" value="lipoyltrans"/>
    <property type="match status" value="1"/>
</dbReference>
<proteinExistence type="predicted"/>
<protein>
    <recommendedName>
        <fullName evidence="3">lipoate--protein ligase</fullName>
        <ecNumber evidence="3">6.3.1.20</ecNumber>
    </recommendedName>
</protein>
<dbReference type="InterPro" id="IPR045864">
    <property type="entry name" value="aa-tRNA-synth_II/BPL/LPL"/>
</dbReference>
<keyword evidence="4 10" id="KW-0436">Ligase</keyword>
<evidence type="ECO:0000256" key="3">
    <source>
        <dbReference type="ARBA" id="ARBA00012367"/>
    </source>
</evidence>
<comment type="caution">
    <text evidence="10">The sequence shown here is derived from an EMBL/GenBank/DDBJ whole genome shotgun (WGS) entry which is preliminary data.</text>
</comment>
<dbReference type="Gene3D" id="3.30.390.50">
    <property type="entry name" value="CO dehydrogenase flavoprotein, C-terminal domain"/>
    <property type="match status" value="1"/>
</dbReference>
<keyword evidence="6" id="KW-0067">ATP-binding</keyword>
<evidence type="ECO:0000259" key="9">
    <source>
        <dbReference type="PROSITE" id="PS51733"/>
    </source>
</evidence>
<dbReference type="InterPro" id="IPR004143">
    <property type="entry name" value="BPL_LPL_catalytic"/>
</dbReference>
<organism evidence="10 11">
    <name type="scientific">Raoultibacter massiliensis</name>
    <dbReference type="NCBI Taxonomy" id="1852371"/>
    <lineage>
        <taxon>Bacteria</taxon>
        <taxon>Bacillati</taxon>
        <taxon>Actinomycetota</taxon>
        <taxon>Coriobacteriia</taxon>
        <taxon>Eggerthellales</taxon>
        <taxon>Eggerthellaceae</taxon>
        <taxon>Raoultibacter</taxon>
    </lineage>
</organism>
<evidence type="ECO:0000313" key="10">
    <source>
        <dbReference type="EMBL" id="MEQ3362015.1"/>
    </source>
</evidence>
<dbReference type="SUPFAM" id="SSF55681">
    <property type="entry name" value="Class II aaRS and biotin synthetases"/>
    <property type="match status" value="1"/>
</dbReference>
<evidence type="ECO:0000256" key="6">
    <source>
        <dbReference type="ARBA" id="ARBA00022840"/>
    </source>
</evidence>
<keyword evidence="11" id="KW-1185">Reference proteome</keyword>
<dbReference type="EMBL" id="JBBNOP010000002">
    <property type="protein sequence ID" value="MEQ3362015.1"/>
    <property type="molecule type" value="Genomic_DNA"/>
</dbReference>
<keyword evidence="5" id="KW-0547">Nucleotide-binding</keyword>
<feature type="domain" description="BPL/LPL catalytic" evidence="9">
    <location>
        <begin position="47"/>
        <end position="230"/>
    </location>
</feature>
<dbReference type="PANTHER" id="PTHR12561">
    <property type="entry name" value="LIPOATE-PROTEIN LIGASE"/>
    <property type="match status" value="1"/>
</dbReference>
<evidence type="ECO:0000313" key="11">
    <source>
        <dbReference type="Proteomes" id="UP001487305"/>
    </source>
</evidence>
<evidence type="ECO:0000256" key="1">
    <source>
        <dbReference type="ARBA" id="ARBA00005085"/>
    </source>
</evidence>
<evidence type="ECO:0000256" key="2">
    <source>
        <dbReference type="ARBA" id="ARBA00005124"/>
    </source>
</evidence>
<evidence type="ECO:0000256" key="5">
    <source>
        <dbReference type="ARBA" id="ARBA00022741"/>
    </source>
</evidence>
<sequence>MTGHDETTKAPGSSAFDHAPMPRFLISESTDPYRNIATEEALVDAALPGECILFLWQNENTIVIGRNQNPWKECRIAEFEADGGRIARRLSGGGAVFHDIGNLNFTFVARGEAYDVSRHMNVMCAAVQSFGLDARVSGRNDATVDGAKFSGNAFFRSNERKCHHGTLMIDVDTGKLARYLQPDSKKLAAKGVESVRSRVVNLASLNSRVTVETLSIALVEAFSEACGTPAKPLDPARLDECNIEQRRARFASHAWIFGHTAPFNHALGDRFAWGNLDIELSIKGGEIEHASIFSDALDAEFIARLSDSLEGCRYDKDGIGKCLEALEPETDEQQTMRADCLGLFRSDF</sequence>
<dbReference type="EC" id="6.3.1.20" evidence="3"/>
<evidence type="ECO:0000256" key="8">
    <source>
        <dbReference type="SAM" id="MobiDB-lite"/>
    </source>
</evidence>
<gene>
    <name evidence="10" type="ORF">AAA083_03375</name>
</gene>
<evidence type="ECO:0000256" key="7">
    <source>
        <dbReference type="ARBA" id="ARBA00048037"/>
    </source>
</evidence>
<dbReference type="SUPFAM" id="SSF82649">
    <property type="entry name" value="SufE/NifU"/>
    <property type="match status" value="1"/>
</dbReference>
<dbReference type="Proteomes" id="UP001487305">
    <property type="component" value="Unassembled WGS sequence"/>
</dbReference>
<dbReference type="CDD" id="cd16443">
    <property type="entry name" value="LplA"/>
    <property type="match status" value="1"/>
</dbReference>
<feature type="region of interest" description="Disordered" evidence="8">
    <location>
        <begin position="1"/>
        <end position="21"/>
    </location>
</feature>
<dbReference type="InterPro" id="IPR004562">
    <property type="entry name" value="LipoylTrfase_LipoateP_Ligase"/>
</dbReference>
<dbReference type="Gene3D" id="3.30.930.10">
    <property type="entry name" value="Bira Bifunctional Protein, Domain 2"/>
    <property type="match status" value="1"/>
</dbReference>
<dbReference type="PROSITE" id="PS51733">
    <property type="entry name" value="BPL_LPL_CATALYTIC"/>
    <property type="match status" value="1"/>
</dbReference>
<comment type="pathway">
    <text evidence="1">Protein modification; protein lipoylation via exogenous pathway; protein N(6)-(lipoyl)lysine from lipoate: step 2/2.</text>
</comment>
<comment type="catalytic activity">
    <reaction evidence="7">
        <text>L-lysyl-[lipoyl-carrier protein] + (R)-lipoate + ATP = N(6)-[(R)-lipoyl]-L-lysyl-[lipoyl-carrier protein] + AMP + diphosphate + H(+)</text>
        <dbReference type="Rhea" id="RHEA:49288"/>
        <dbReference type="Rhea" id="RHEA-COMP:10500"/>
        <dbReference type="Rhea" id="RHEA-COMP:10502"/>
        <dbReference type="ChEBI" id="CHEBI:15378"/>
        <dbReference type="ChEBI" id="CHEBI:29969"/>
        <dbReference type="ChEBI" id="CHEBI:30616"/>
        <dbReference type="ChEBI" id="CHEBI:33019"/>
        <dbReference type="ChEBI" id="CHEBI:83088"/>
        <dbReference type="ChEBI" id="CHEBI:83099"/>
        <dbReference type="ChEBI" id="CHEBI:456215"/>
        <dbReference type="EC" id="6.3.1.20"/>
    </reaction>
</comment>